<feature type="domain" description="TOG" evidence="2">
    <location>
        <begin position="96"/>
        <end position="315"/>
    </location>
</feature>
<dbReference type="SUPFAM" id="SSF48371">
    <property type="entry name" value="ARM repeat"/>
    <property type="match status" value="1"/>
</dbReference>
<accession>A0A9D3T669</accession>
<dbReference type="GO" id="GO:0000226">
    <property type="term" value="P:microtubule cytoskeleton organization"/>
    <property type="evidence" value="ECO:0007669"/>
    <property type="project" value="TreeGrafter"/>
</dbReference>
<dbReference type="InterPro" id="IPR011989">
    <property type="entry name" value="ARM-like"/>
</dbReference>
<reference evidence="3" key="1">
    <citation type="submission" date="2021-01" db="EMBL/GenBank/DDBJ databases">
        <authorList>
            <person name="Zahm M."/>
            <person name="Roques C."/>
            <person name="Cabau C."/>
            <person name="Klopp C."/>
            <person name="Donnadieu C."/>
            <person name="Jouanno E."/>
            <person name="Lampietro C."/>
            <person name="Louis A."/>
            <person name="Herpin A."/>
            <person name="Echchiki A."/>
            <person name="Berthelot C."/>
            <person name="Parey E."/>
            <person name="Roest-Crollius H."/>
            <person name="Braasch I."/>
            <person name="Postlethwait J."/>
            <person name="Bobe J."/>
            <person name="Montfort J."/>
            <person name="Bouchez O."/>
            <person name="Begum T."/>
            <person name="Mejri S."/>
            <person name="Adams A."/>
            <person name="Chen W.-J."/>
            <person name="Guiguen Y."/>
        </authorList>
    </citation>
    <scope>NUCLEOTIDE SEQUENCE</scope>
    <source>
        <strain evidence="3">YG-15Mar2019-1</strain>
        <tissue evidence="3">Brain</tissue>
    </source>
</reference>
<dbReference type="GO" id="GO:0008017">
    <property type="term" value="F:microtubule binding"/>
    <property type="evidence" value="ECO:0007669"/>
    <property type="project" value="TreeGrafter"/>
</dbReference>
<protein>
    <recommendedName>
        <fullName evidence="2">TOG domain-containing protein</fullName>
    </recommendedName>
</protein>
<comment type="caution">
    <text evidence="3">The sequence shown here is derived from an EMBL/GenBank/DDBJ whole genome shotgun (WGS) entry which is preliminary data.</text>
</comment>
<evidence type="ECO:0000313" key="3">
    <source>
        <dbReference type="EMBL" id="KAG7462568.1"/>
    </source>
</evidence>
<organism evidence="3 4">
    <name type="scientific">Megalops atlanticus</name>
    <name type="common">Tarpon</name>
    <name type="synonym">Clupea gigantea</name>
    <dbReference type="NCBI Taxonomy" id="7932"/>
    <lineage>
        <taxon>Eukaryota</taxon>
        <taxon>Metazoa</taxon>
        <taxon>Chordata</taxon>
        <taxon>Craniata</taxon>
        <taxon>Vertebrata</taxon>
        <taxon>Euteleostomi</taxon>
        <taxon>Actinopterygii</taxon>
        <taxon>Neopterygii</taxon>
        <taxon>Teleostei</taxon>
        <taxon>Elopiformes</taxon>
        <taxon>Megalopidae</taxon>
        <taxon>Megalops</taxon>
    </lineage>
</organism>
<evidence type="ECO:0000256" key="1">
    <source>
        <dbReference type="SAM" id="MobiDB-lite"/>
    </source>
</evidence>
<dbReference type="PANTHER" id="PTHR21567">
    <property type="entry name" value="CLASP"/>
    <property type="match status" value="1"/>
</dbReference>
<dbReference type="OrthoDB" id="63891at2759"/>
<keyword evidence="4" id="KW-1185">Reference proteome</keyword>
<evidence type="ECO:0000259" key="2">
    <source>
        <dbReference type="SMART" id="SM01349"/>
    </source>
</evidence>
<dbReference type="SMART" id="SM01349">
    <property type="entry name" value="TOG"/>
    <property type="match status" value="1"/>
</dbReference>
<dbReference type="Gene3D" id="1.25.10.10">
    <property type="entry name" value="Leucine-rich Repeat Variant"/>
    <property type="match status" value="1"/>
</dbReference>
<dbReference type="PANTHER" id="PTHR21567:SF87">
    <property type="entry name" value="CRESCERIN-LIKE PROTEIN CHE-12"/>
    <property type="match status" value="1"/>
</dbReference>
<sequence>MSHGKASFLAEEIPAPRKIFVVRKTKLSDEKATDITDANWLLRKVVFDEKTKMPFDRSSFAQGSSETPQMPSPARVKIPVPGKVKSRASSQAQVPKMAGRTAFINQMMNQMESKDFQQRIKAIDQLVADCNDNPSMVTSCIFQVFDVIKARLQESNRKVNLHMLEALGKIIPLLKDHLAKVVYILVPAIVESHLNSKNSAIYNAATRAINALTQNLDNALLLEMFVAKAQLLSGQAKADLTEKVADIVIQLHPRKPQMVEQQVLPLLWHLLSSYSNSRATATLCEALHSQMGPRLKMCATLQSLRVEKAVNQLLRTI</sequence>
<dbReference type="Proteomes" id="UP001046870">
    <property type="component" value="Chromosome 16"/>
</dbReference>
<gene>
    <name evidence="3" type="ORF">MATL_G00186130</name>
</gene>
<dbReference type="InterPro" id="IPR016024">
    <property type="entry name" value="ARM-type_fold"/>
</dbReference>
<name>A0A9D3T669_MEGAT</name>
<dbReference type="GO" id="GO:0005929">
    <property type="term" value="C:cilium"/>
    <property type="evidence" value="ECO:0007669"/>
    <property type="project" value="TreeGrafter"/>
</dbReference>
<feature type="compositionally biased region" description="Polar residues" evidence="1">
    <location>
        <begin position="59"/>
        <end position="69"/>
    </location>
</feature>
<dbReference type="InterPro" id="IPR034085">
    <property type="entry name" value="TOG"/>
</dbReference>
<dbReference type="EMBL" id="JAFDVH010000016">
    <property type="protein sequence ID" value="KAG7462568.1"/>
    <property type="molecule type" value="Genomic_DNA"/>
</dbReference>
<proteinExistence type="predicted"/>
<feature type="region of interest" description="Disordered" evidence="1">
    <location>
        <begin position="57"/>
        <end position="76"/>
    </location>
</feature>
<dbReference type="AlphaFoldDB" id="A0A9D3T669"/>
<evidence type="ECO:0000313" key="4">
    <source>
        <dbReference type="Proteomes" id="UP001046870"/>
    </source>
</evidence>
<dbReference type="GO" id="GO:0005881">
    <property type="term" value="C:cytoplasmic microtubule"/>
    <property type="evidence" value="ECO:0007669"/>
    <property type="project" value="TreeGrafter"/>
</dbReference>